<dbReference type="AlphaFoldDB" id="A0A7L5DYJ9"/>
<keyword evidence="2" id="KW-1185">Reference proteome</keyword>
<dbReference type="KEGG" id="srho:HH216_23500"/>
<name>A0A7L5DYJ9_9BACT</name>
<evidence type="ECO:0000313" key="2">
    <source>
        <dbReference type="Proteomes" id="UP000501128"/>
    </source>
</evidence>
<sequence length="51" mass="5826">MNTEVVQIDEYTLSTPTQQPAKSNPFLNTECVLKSCCKKYKKGKRCKKCPD</sequence>
<evidence type="ECO:0000313" key="1">
    <source>
        <dbReference type="EMBL" id="QJD81057.1"/>
    </source>
</evidence>
<accession>A0A7L5DYJ9</accession>
<organism evidence="1 2">
    <name type="scientific">Spirosoma rhododendri</name>
    <dbReference type="NCBI Taxonomy" id="2728024"/>
    <lineage>
        <taxon>Bacteria</taxon>
        <taxon>Pseudomonadati</taxon>
        <taxon>Bacteroidota</taxon>
        <taxon>Cytophagia</taxon>
        <taxon>Cytophagales</taxon>
        <taxon>Cytophagaceae</taxon>
        <taxon>Spirosoma</taxon>
    </lineage>
</organism>
<protein>
    <submittedName>
        <fullName evidence="1">Uncharacterized protein</fullName>
    </submittedName>
</protein>
<dbReference type="EMBL" id="CP051677">
    <property type="protein sequence ID" value="QJD81057.1"/>
    <property type="molecule type" value="Genomic_DNA"/>
</dbReference>
<gene>
    <name evidence="1" type="ORF">HH216_23500</name>
</gene>
<dbReference type="RefSeq" id="WP_169553076.1">
    <property type="nucleotide sequence ID" value="NZ_CP051677.1"/>
</dbReference>
<proteinExistence type="predicted"/>
<dbReference type="Proteomes" id="UP000501128">
    <property type="component" value="Chromosome"/>
</dbReference>
<reference evidence="1 2" key="1">
    <citation type="submission" date="2020-04" db="EMBL/GenBank/DDBJ databases">
        <title>Genome sequencing of novel species.</title>
        <authorList>
            <person name="Heo J."/>
            <person name="Kim S.-J."/>
            <person name="Kim J.-S."/>
            <person name="Hong S.-B."/>
            <person name="Kwon S.-W."/>
        </authorList>
    </citation>
    <scope>NUCLEOTIDE SEQUENCE [LARGE SCALE GENOMIC DNA]</scope>
    <source>
        <strain evidence="1 2">CJU-R4</strain>
    </source>
</reference>